<dbReference type="InParanoid" id="A0A165W4I2"/>
<keyword evidence="1" id="KW-0472">Membrane</keyword>
<organism evidence="2 3">
    <name type="scientific">Neolentinus lepideus HHB14362 ss-1</name>
    <dbReference type="NCBI Taxonomy" id="1314782"/>
    <lineage>
        <taxon>Eukaryota</taxon>
        <taxon>Fungi</taxon>
        <taxon>Dikarya</taxon>
        <taxon>Basidiomycota</taxon>
        <taxon>Agaricomycotina</taxon>
        <taxon>Agaricomycetes</taxon>
        <taxon>Gloeophyllales</taxon>
        <taxon>Gloeophyllaceae</taxon>
        <taxon>Neolentinus</taxon>
    </lineage>
</organism>
<name>A0A165W4I2_9AGAM</name>
<gene>
    <name evidence="2" type="ORF">NEOLEDRAFT_26557</name>
</gene>
<sequence length="64" mass="7344">MYHQLNWTRNDLPWMMEDLVSQSPLLIAMLEQSKILVPVCFISSIGTGVWLAISAYSGYIFRHA</sequence>
<keyword evidence="1" id="KW-1133">Transmembrane helix</keyword>
<dbReference type="AlphaFoldDB" id="A0A165W4I2"/>
<dbReference type="Proteomes" id="UP000076761">
    <property type="component" value="Unassembled WGS sequence"/>
</dbReference>
<keyword evidence="3" id="KW-1185">Reference proteome</keyword>
<evidence type="ECO:0000313" key="2">
    <source>
        <dbReference type="EMBL" id="KZT30666.1"/>
    </source>
</evidence>
<evidence type="ECO:0000313" key="3">
    <source>
        <dbReference type="Proteomes" id="UP000076761"/>
    </source>
</evidence>
<dbReference type="EMBL" id="KV425551">
    <property type="protein sequence ID" value="KZT30666.1"/>
    <property type="molecule type" value="Genomic_DNA"/>
</dbReference>
<protein>
    <submittedName>
        <fullName evidence="2">Uncharacterized protein</fullName>
    </submittedName>
</protein>
<keyword evidence="1" id="KW-0812">Transmembrane</keyword>
<proteinExistence type="predicted"/>
<accession>A0A165W4I2</accession>
<evidence type="ECO:0000256" key="1">
    <source>
        <dbReference type="SAM" id="Phobius"/>
    </source>
</evidence>
<reference evidence="2 3" key="1">
    <citation type="journal article" date="2016" name="Mol. Biol. Evol.">
        <title>Comparative Genomics of Early-Diverging Mushroom-Forming Fungi Provides Insights into the Origins of Lignocellulose Decay Capabilities.</title>
        <authorList>
            <person name="Nagy L.G."/>
            <person name="Riley R."/>
            <person name="Tritt A."/>
            <person name="Adam C."/>
            <person name="Daum C."/>
            <person name="Floudas D."/>
            <person name="Sun H."/>
            <person name="Yadav J.S."/>
            <person name="Pangilinan J."/>
            <person name="Larsson K.H."/>
            <person name="Matsuura K."/>
            <person name="Barry K."/>
            <person name="Labutti K."/>
            <person name="Kuo R."/>
            <person name="Ohm R.A."/>
            <person name="Bhattacharya S.S."/>
            <person name="Shirouzu T."/>
            <person name="Yoshinaga Y."/>
            <person name="Martin F.M."/>
            <person name="Grigoriev I.V."/>
            <person name="Hibbett D.S."/>
        </authorList>
    </citation>
    <scope>NUCLEOTIDE SEQUENCE [LARGE SCALE GENOMIC DNA]</scope>
    <source>
        <strain evidence="2 3">HHB14362 ss-1</strain>
    </source>
</reference>
<feature type="transmembrane region" description="Helical" evidence="1">
    <location>
        <begin position="35"/>
        <end position="61"/>
    </location>
</feature>